<keyword evidence="6" id="KW-0675">Receptor</keyword>
<feature type="signal peptide" evidence="4">
    <location>
        <begin position="1"/>
        <end position="18"/>
    </location>
</feature>
<evidence type="ECO:0000256" key="1">
    <source>
        <dbReference type="ARBA" id="ARBA00004442"/>
    </source>
</evidence>
<dbReference type="AlphaFoldDB" id="A0A972FNF0"/>
<dbReference type="SUPFAM" id="SSF56935">
    <property type="entry name" value="Porins"/>
    <property type="match status" value="1"/>
</dbReference>
<feature type="chain" id="PRO_5036848816" evidence="4">
    <location>
        <begin position="19"/>
        <end position="813"/>
    </location>
</feature>
<reference evidence="6" key="1">
    <citation type="submission" date="2020-02" db="EMBL/GenBank/DDBJ databases">
        <title>Flavobacterium sp. genome.</title>
        <authorList>
            <person name="Jung H.S."/>
            <person name="Baek J.H."/>
            <person name="Jeon C.O."/>
        </authorList>
    </citation>
    <scope>NUCLEOTIDE SEQUENCE</scope>
    <source>
        <strain evidence="6">SE-s28</strain>
    </source>
</reference>
<dbReference type="Gene3D" id="2.170.130.10">
    <property type="entry name" value="TonB-dependent receptor, plug domain"/>
    <property type="match status" value="1"/>
</dbReference>
<proteinExistence type="predicted"/>
<dbReference type="EMBL" id="JAAMPU010000107">
    <property type="protein sequence ID" value="NMH28892.1"/>
    <property type="molecule type" value="Genomic_DNA"/>
</dbReference>
<comment type="caution">
    <text evidence="6">The sequence shown here is derived from an EMBL/GenBank/DDBJ whole genome shotgun (WGS) entry which is preliminary data.</text>
</comment>
<protein>
    <submittedName>
        <fullName evidence="6">TonB-dependent receptor</fullName>
    </submittedName>
</protein>
<name>A0A972FNF0_9FLAO</name>
<keyword evidence="7" id="KW-1185">Reference proteome</keyword>
<dbReference type="RefSeq" id="WP_169527998.1">
    <property type="nucleotide sequence ID" value="NZ_JAAMPU010000107.1"/>
</dbReference>
<dbReference type="InterPro" id="IPR036942">
    <property type="entry name" value="Beta-barrel_TonB_sf"/>
</dbReference>
<evidence type="ECO:0000313" key="7">
    <source>
        <dbReference type="Proteomes" id="UP000712080"/>
    </source>
</evidence>
<dbReference type="Pfam" id="PF14905">
    <property type="entry name" value="OMP_b-brl_3"/>
    <property type="match status" value="1"/>
</dbReference>
<keyword evidence="3" id="KW-0998">Cell outer membrane</keyword>
<gene>
    <name evidence="6" type="ORF">G6047_12680</name>
</gene>
<evidence type="ECO:0000256" key="2">
    <source>
        <dbReference type="ARBA" id="ARBA00023136"/>
    </source>
</evidence>
<sequence>MKKLIALVFLFWNLSGIAQNQTEISGSFQFPQGANPSEVAISLLSSGTNELVKTQLSDTSGNFTFSNIEYGSYLIVVEDLAFEPYQTEAIVVSVENPILKIPSIKLSKAATNQLNEVTIQRKKPIVENKIDKVVVNVDAMISAAAGDALEVLQKSPGIMVDQNGTITFKGKSGVSVFIDGKPTYMSGAELESYLKSLPASTLNQIELMTNPPAKYDAAGGGGLINIVTKKSNARGFNGSFTSAFTQGKRTRTRQNLSLNYLNDKIRIFGNIGYSYSDNINDLTIYRRFRNEDNSVKGYFDQNSIMTNTSRSGNLNSGIDYYMSEKTTIGARLTGILRSSDGNSDVNSIIKNAANQLDSTVVANNGTANQFKNLGVNLNVRHEFSSTSKLTADGDYLSYKNTTDQIFRNFIYEPDGTLNNQDQSNGYLPSDIDIFSFKTDYSKQFKNDITFEAGYKISSSKTDNIADYRDLIDGASVPNYNQSNHFKYDETINAAYVNGSANYKRFSFQLGLRLENTVSKGNQLGNPEQAPSKFSRNYTNLFPTAYVMWKLDSIGDNSVVMNYGKRINRPYYEDLNPFISPLDKFTFYTGNPYLNPSFANNLELSYRYKNYLSVTTSYGFTKDDINETIEIRDGIYYSRPGNIGKSRFYSVNANSEIPFADWLTTNVYSEVTRMEFESILYDEPLNSAGTFWTINVNNSLKFKNDWSAEVSGYYVTDVVSTQFVLGSRGGMSLGVQKKVLKGKGNVKLNLNDVFYTNIYTGTINNLKLTDATWVNKPDSRSVSLTFNYSFGKAFQQKNSYDASGADSEKSRVKG</sequence>
<organism evidence="6 7">
    <name type="scientific">Flavobacterium silvaticum</name>
    <dbReference type="NCBI Taxonomy" id="1852020"/>
    <lineage>
        <taxon>Bacteria</taxon>
        <taxon>Pseudomonadati</taxon>
        <taxon>Bacteroidota</taxon>
        <taxon>Flavobacteriia</taxon>
        <taxon>Flavobacteriales</taxon>
        <taxon>Flavobacteriaceae</taxon>
        <taxon>Flavobacterium</taxon>
    </lineage>
</organism>
<keyword evidence="2" id="KW-0472">Membrane</keyword>
<evidence type="ECO:0000256" key="3">
    <source>
        <dbReference type="ARBA" id="ARBA00023237"/>
    </source>
</evidence>
<evidence type="ECO:0000259" key="5">
    <source>
        <dbReference type="Pfam" id="PF14905"/>
    </source>
</evidence>
<evidence type="ECO:0000256" key="4">
    <source>
        <dbReference type="SAM" id="SignalP"/>
    </source>
</evidence>
<dbReference type="Proteomes" id="UP000712080">
    <property type="component" value="Unassembled WGS sequence"/>
</dbReference>
<accession>A0A972FNF0</accession>
<keyword evidence="4" id="KW-0732">Signal</keyword>
<dbReference type="InterPro" id="IPR037066">
    <property type="entry name" value="Plug_dom_sf"/>
</dbReference>
<comment type="subcellular location">
    <subcellularLocation>
        <location evidence="1">Cell outer membrane</location>
    </subcellularLocation>
</comment>
<evidence type="ECO:0000313" key="6">
    <source>
        <dbReference type="EMBL" id="NMH28892.1"/>
    </source>
</evidence>
<dbReference type="GO" id="GO:0009279">
    <property type="term" value="C:cell outer membrane"/>
    <property type="evidence" value="ECO:0007669"/>
    <property type="project" value="UniProtKB-SubCell"/>
</dbReference>
<dbReference type="Gene3D" id="2.40.170.20">
    <property type="entry name" value="TonB-dependent receptor, beta-barrel domain"/>
    <property type="match status" value="1"/>
</dbReference>
<dbReference type="InterPro" id="IPR041700">
    <property type="entry name" value="OMP_b-brl_3"/>
</dbReference>
<feature type="domain" description="Outer membrane protein beta-barrel" evidence="5">
    <location>
        <begin position="382"/>
        <end position="787"/>
    </location>
</feature>
<dbReference type="SUPFAM" id="SSF49478">
    <property type="entry name" value="Cna protein B-type domain"/>
    <property type="match status" value="1"/>
</dbReference>